<dbReference type="EMBL" id="CM023481">
    <property type="protein sequence ID" value="KAH6948809.1"/>
    <property type="molecule type" value="Genomic_DNA"/>
</dbReference>
<keyword evidence="2" id="KW-1185">Reference proteome</keyword>
<comment type="caution">
    <text evidence="1">The sequence shown here is derived from an EMBL/GenBank/DDBJ whole genome shotgun (WGS) entry which is preliminary data.</text>
</comment>
<reference evidence="1" key="1">
    <citation type="submission" date="2020-05" db="EMBL/GenBank/DDBJ databases">
        <title>Large-scale comparative analyses of tick genomes elucidate their genetic diversity and vector capacities.</title>
        <authorList>
            <person name="Jia N."/>
            <person name="Wang J."/>
            <person name="Shi W."/>
            <person name="Du L."/>
            <person name="Sun Y."/>
            <person name="Zhan W."/>
            <person name="Jiang J."/>
            <person name="Wang Q."/>
            <person name="Zhang B."/>
            <person name="Ji P."/>
            <person name="Sakyi L.B."/>
            <person name="Cui X."/>
            <person name="Yuan T."/>
            <person name="Jiang B."/>
            <person name="Yang W."/>
            <person name="Lam T.T.-Y."/>
            <person name="Chang Q."/>
            <person name="Ding S."/>
            <person name="Wang X."/>
            <person name="Zhu J."/>
            <person name="Ruan X."/>
            <person name="Zhao L."/>
            <person name="Wei J."/>
            <person name="Que T."/>
            <person name="Du C."/>
            <person name="Cheng J."/>
            <person name="Dai P."/>
            <person name="Han X."/>
            <person name="Huang E."/>
            <person name="Gao Y."/>
            <person name="Liu J."/>
            <person name="Shao H."/>
            <person name="Ye R."/>
            <person name="Li L."/>
            <person name="Wei W."/>
            <person name="Wang X."/>
            <person name="Wang C."/>
            <person name="Yang T."/>
            <person name="Huo Q."/>
            <person name="Li W."/>
            <person name="Guo W."/>
            <person name="Chen H."/>
            <person name="Zhou L."/>
            <person name="Ni X."/>
            <person name="Tian J."/>
            <person name="Zhou Y."/>
            <person name="Sheng Y."/>
            <person name="Liu T."/>
            <person name="Pan Y."/>
            <person name="Xia L."/>
            <person name="Li J."/>
            <person name="Zhao F."/>
            <person name="Cao W."/>
        </authorList>
    </citation>
    <scope>NUCLEOTIDE SEQUENCE</scope>
    <source>
        <strain evidence="1">Hyas-2018</strain>
    </source>
</reference>
<accession>A0ACB7TRK7</accession>
<gene>
    <name evidence="1" type="ORF">HPB50_026543</name>
</gene>
<dbReference type="Proteomes" id="UP000821845">
    <property type="component" value="Chromosome 1"/>
</dbReference>
<sequence>MEAHEMVVELESEEDAEILLEDVTDADAPSYIPRGPSAATARDRLKPLEEATLMVSKGRSVTLSGVIPLVYDLKKLIPIAATSLAATLVGLLEAKLSKKPAPHYLS</sequence>
<evidence type="ECO:0000313" key="2">
    <source>
        <dbReference type="Proteomes" id="UP000821845"/>
    </source>
</evidence>
<organism evidence="1 2">
    <name type="scientific">Hyalomma asiaticum</name>
    <name type="common">Tick</name>
    <dbReference type="NCBI Taxonomy" id="266040"/>
    <lineage>
        <taxon>Eukaryota</taxon>
        <taxon>Metazoa</taxon>
        <taxon>Ecdysozoa</taxon>
        <taxon>Arthropoda</taxon>
        <taxon>Chelicerata</taxon>
        <taxon>Arachnida</taxon>
        <taxon>Acari</taxon>
        <taxon>Parasitiformes</taxon>
        <taxon>Ixodida</taxon>
        <taxon>Ixodoidea</taxon>
        <taxon>Ixodidae</taxon>
        <taxon>Hyalomminae</taxon>
        <taxon>Hyalomma</taxon>
    </lineage>
</organism>
<evidence type="ECO:0000313" key="1">
    <source>
        <dbReference type="EMBL" id="KAH6948809.1"/>
    </source>
</evidence>
<name>A0ACB7TRK7_HYAAI</name>
<protein>
    <submittedName>
        <fullName evidence="1">Uncharacterized protein</fullName>
    </submittedName>
</protein>
<proteinExistence type="predicted"/>